<keyword evidence="8" id="KW-1185">Reference proteome</keyword>
<feature type="transmembrane region" description="Helical" evidence="5">
    <location>
        <begin position="45"/>
        <end position="65"/>
    </location>
</feature>
<reference evidence="7" key="1">
    <citation type="submission" date="2019-05" db="EMBL/GenBank/DDBJ databases">
        <title>Annotation for the trematode Fasciolopsis buski.</title>
        <authorList>
            <person name="Choi Y.-J."/>
        </authorList>
    </citation>
    <scope>NUCLEOTIDE SEQUENCE</scope>
    <source>
        <strain evidence="7">HT</strain>
        <tissue evidence="7">Whole worm</tissue>
    </source>
</reference>
<feature type="transmembrane region" description="Helical" evidence="5">
    <location>
        <begin position="128"/>
        <end position="152"/>
    </location>
</feature>
<dbReference type="GO" id="GO:0016020">
    <property type="term" value="C:membrane"/>
    <property type="evidence" value="ECO:0007669"/>
    <property type="project" value="UniProtKB-SubCell"/>
</dbReference>
<feature type="transmembrane region" description="Helical" evidence="5">
    <location>
        <begin position="12"/>
        <end position="33"/>
    </location>
</feature>
<keyword evidence="4 5" id="KW-0472">Membrane</keyword>
<evidence type="ECO:0000256" key="5">
    <source>
        <dbReference type="SAM" id="Phobius"/>
    </source>
</evidence>
<comment type="subcellular location">
    <subcellularLocation>
        <location evidence="1">Membrane</location>
    </subcellularLocation>
</comment>
<dbReference type="EMBL" id="LUCM01003565">
    <property type="protein sequence ID" value="KAA0195624.1"/>
    <property type="molecule type" value="Genomic_DNA"/>
</dbReference>
<evidence type="ECO:0000256" key="4">
    <source>
        <dbReference type="ARBA" id="ARBA00023136"/>
    </source>
</evidence>
<gene>
    <name evidence="7" type="ORF">FBUS_02285</name>
</gene>
<keyword evidence="2 5" id="KW-0812">Transmembrane</keyword>
<evidence type="ECO:0000256" key="1">
    <source>
        <dbReference type="ARBA" id="ARBA00004370"/>
    </source>
</evidence>
<protein>
    <recommendedName>
        <fullName evidence="6">G-protein coupled receptors family 1 profile domain-containing protein</fullName>
    </recommendedName>
</protein>
<evidence type="ECO:0000256" key="2">
    <source>
        <dbReference type="ARBA" id="ARBA00022692"/>
    </source>
</evidence>
<dbReference type="OrthoDB" id="6312075at2759"/>
<dbReference type="AlphaFoldDB" id="A0A8E0RZS3"/>
<name>A0A8E0RZS3_9TREM</name>
<feature type="domain" description="G-protein coupled receptors family 1 profile" evidence="6">
    <location>
        <begin position="98"/>
        <end position="279"/>
    </location>
</feature>
<sequence>MAEQGIIVIKHVLISLMIAVGLISNMVGFVSTYRVPVGFPATRMLIRLQFIWDELGIIVIGLYWISFQINIPLNILESSLFTYVWSSYYVAALPIALSAINMALLAVDRYWAIVWFRTYRRNSKHYRIALVAILLTWTILLTSPIIILGHFMVHEHQIGLAGLNIIRKTCALIGFLFSFLITSLLVCATQVHIFLVVRGKKNGTRIISTSSENSEDDNMTTLSISLIIIVVLFIVTRISYNLGYLLTQFGIIPKVDTIDWKTDIILLIPVNFCSNPLVLLFTTTGYRKWLIGNIKIMAVSFRKLLSRERSNPSH</sequence>
<comment type="caution">
    <text evidence="7">The sequence shown here is derived from an EMBL/GenBank/DDBJ whole genome shotgun (WGS) entry which is preliminary data.</text>
</comment>
<dbReference type="PANTHER" id="PTHR45698:SF1">
    <property type="entry name" value="TRACE AMINE-ASSOCIATED RECEPTOR 13C-LIKE"/>
    <property type="match status" value="1"/>
</dbReference>
<dbReference type="SUPFAM" id="SSF81321">
    <property type="entry name" value="Family A G protein-coupled receptor-like"/>
    <property type="match status" value="1"/>
</dbReference>
<evidence type="ECO:0000313" key="7">
    <source>
        <dbReference type="EMBL" id="KAA0195624.1"/>
    </source>
</evidence>
<evidence type="ECO:0000256" key="3">
    <source>
        <dbReference type="ARBA" id="ARBA00022989"/>
    </source>
</evidence>
<feature type="transmembrane region" description="Helical" evidence="5">
    <location>
        <begin position="218"/>
        <end position="240"/>
    </location>
</feature>
<evidence type="ECO:0000259" key="6">
    <source>
        <dbReference type="PROSITE" id="PS50262"/>
    </source>
</evidence>
<organism evidence="7 8">
    <name type="scientific">Fasciolopsis buskii</name>
    <dbReference type="NCBI Taxonomy" id="27845"/>
    <lineage>
        <taxon>Eukaryota</taxon>
        <taxon>Metazoa</taxon>
        <taxon>Spiralia</taxon>
        <taxon>Lophotrochozoa</taxon>
        <taxon>Platyhelminthes</taxon>
        <taxon>Trematoda</taxon>
        <taxon>Digenea</taxon>
        <taxon>Plagiorchiida</taxon>
        <taxon>Echinostomata</taxon>
        <taxon>Echinostomatoidea</taxon>
        <taxon>Fasciolidae</taxon>
        <taxon>Fasciolopsis</taxon>
    </lineage>
</organism>
<dbReference type="Proteomes" id="UP000728185">
    <property type="component" value="Unassembled WGS sequence"/>
</dbReference>
<proteinExistence type="predicted"/>
<dbReference type="Gene3D" id="1.20.1070.10">
    <property type="entry name" value="Rhodopsin 7-helix transmembrane proteins"/>
    <property type="match status" value="1"/>
</dbReference>
<dbReference type="InterPro" id="IPR000276">
    <property type="entry name" value="GPCR_Rhodpsn"/>
</dbReference>
<evidence type="ECO:0000313" key="8">
    <source>
        <dbReference type="Proteomes" id="UP000728185"/>
    </source>
</evidence>
<dbReference type="PRINTS" id="PR00237">
    <property type="entry name" value="GPCRRHODOPSN"/>
</dbReference>
<dbReference type="PROSITE" id="PS50262">
    <property type="entry name" value="G_PROTEIN_RECEP_F1_2"/>
    <property type="match status" value="1"/>
</dbReference>
<dbReference type="CDD" id="cd00637">
    <property type="entry name" value="7tm_classA_rhodopsin-like"/>
    <property type="match status" value="1"/>
</dbReference>
<dbReference type="Pfam" id="PF00001">
    <property type="entry name" value="7tm_1"/>
    <property type="match status" value="1"/>
</dbReference>
<keyword evidence="3 5" id="KW-1133">Transmembrane helix</keyword>
<feature type="transmembrane region" description="Helical" evidence="5">
    <location>
        <begin position="172"/>
        <end position="197"/>
    </location>
</feature>
<feature type="transmembrane region" description="Helical" evidence="5">
    <location>
        <begin position="85"/>
        <end position="107"/>
    </location>
</feature>
<dbReference type="PANTHER" id="PTHR45698">
    <property type="entry name" value="TRACE AMINE-ASSOCIATED RECEPTOR 19N-RELATED"/>
    <property type="match status" value="1"/>
</dbReference>
<accession>A0A8E0RZS3</accession>
<dbReference type="InterPro" id="IPR017452">
    <property type="entry name" value="GPCR_Rhodpsn_7TM"/>
</dbReference>
<feature type="transmembrane region" description="Helical" evidence="5">
    <location>
        <begin position="264"/>
        <end position="286"/>
    </location>
</feature>
<dbReference type="GO" id="GO:0004930">
    <property type="term" value="F:G protein-coupled receptor activity"/>
    <property type="evidence" value="ECO:0007669"/>
    <property type="project" value="InterPro"/>
</dbReference>